<comment type="caution">
    <text evidence="1">The sequence shown here is derived from an EMBL/GenBank/DDBJ whole genome shotgun (WGS) entry which is preliminary data.</text>
</comment>
<accession>A0ACC2BPN7</accession>
<keyword evidence="2" id="KW-1185">Reference proteome</keyword>
<dbReference type="Proteomes" id="UP001162992">
    <property type="component" value="Chromosome 14"/>
</dbReference>
<dbReference type="EMBL" id="CM055105">
    <property type="protein sequence ID" value="KAJ7531709.1"/>
    <property type="molecule type" value="Genomic_DNA"/>
</dbReference>
<gene>
    <name evidence="1" type="ORF">O6H91_14G055300</name>
</gene>
<protein>
    <submittedName>
        <fullName evidence="1">Uncharacterized protein</fullName>
    </submittedName>
</protein>
<evidence type="ECO:0000313" key="2">
    <source>
        <dbReference type="Proteomes" id="UP001162992"/>
    </source>
</evidence>
<name>A0ACC2BPN7_DIPCM</name>
<reference evidence="2" key="1">
    <citation type="journal article" date="2024" name="Proc. Natl. Acad. Sci. U.S.A.">
        <title>Extraordinary preservation of gene collinearity over three hundred million years revealed in homosporous lycophytes.</title>
        <authorList>
            <person name="Li C."/>
            <person name="Wickell D."/>
            <person name="Kuo L.Y."/>
            <person name="Chen X."/>
            <person name="Nie B."/>
            <person name="Liao X."/>
            <person name="Peng D."/>
            <person name="Ji J."/>
            <person name="Jenkins J."/>
            <person name="Williams M."/>
            <person name="Shu S."/>
            <person name="Plott C."/>
            <person name="Barry K."/>
            <person name="Rajasekar S."/>
            <person name="Grimwood J."/>
            <person name="Han X."/>
            <person name="Sun S."/>
            <person name="Hou Z."/>
            <person name="He W."/>
            <person name="Dai G."/>
            <person name="Sun C."/>
            <person name="Schmutz J."/>
            <person name="Leebens-Mack J.H."/>
            <person name="Li F.W."/>
            <person name="Wang L."/>
        </authorList>
    </citation>
    <scope>NUCLEOTIDE SEQUENCE [LARGE SCALE GENOMIC DNA]</scope>
    <source>
        <strain evidence="2">cv. PW_Plant_1</strain>
    </source>
</reference>
<proteinExistence type="predicted"/>
<sequence length="137" mass="15568">MALCVPKTPCRTLRSCLALIKVLSFKFRPVIRGFPAAVINFLMKRGSKIQIPALILRKRNSNEVLGLYHSMDLITIAMFLFTTTQMAYANSKLSESYELVLQKRACSFSKLEFDHFSSFAYSRGISKVFTAFSFSFV</sequence>
<organism evidence="1 2">
    <name type="scientific">Diphasiastrum complanatum</name>
    <name type="common">Issler's clubmoss</name>
    <name type="synonym">Lycopodium complanatum</name>
    <dbReference type="NCBI Taxonomy" id="34168"/>
    <lineage>
        <taxon>Eukaryota</taxon>
        <taxon>Viridiplantae</taxon>
        <taxon>Streptophyta</taxon>
        <taxon>Embryophyta</taxon>
        <taxon>Tracheophyta</taxon>
        <taxon>Lycopodiopsida</taxon>
        <taxon>Lycopodiales</taxon>
        <taxon>Lycopodiaceae</taxon>
        <taxon>Lycopodioideae</taxon>
        <taxon>Diphasiastrum</taxon>
    </lineage>
</organism>
<evidence type="ECO:0000313" key="1">
    <source>
        <dbReference type="EMBL" id="KAJ7531709.1"/>
    </source>
</evidence>